<gene>
    <name evidence="7" type="ORF">KL86PLE_30138</name>
</gene>
<dbReference type="AlphaFoldDB" id="A0A212LDS3"/>
<keyword evidence="4" id="KW-0704">Schiff base</keyword>
<dbReference type="GO" id="GO:0016829">
    <property type="term" value="F:lyase activity"/>
    <property type="evidence" value="ECO:0007669"/>
    <property type="project" value="UniProtKB-KW"/>
</dbReference>
<evidence type="ECO:0000256" key="6">
    <source>
        <dbReference type="ARBA" id="ARBA00047628"/>
    </source>
</evidence>
<evidence type="ECO:0000313" key="7">
    <source>
        <dbReference type="EMBL" id="SCM75691.1"/>
    </source>
</evidence>
<keyword evidence="3" id="KW-0456">Lyase</keyword>
<name>A0A212LDS3_9HYPH</name>
<sequence length="227" mass="22524">MTALQVTVATADEARAALAAGVTALFAAGCADGLPSPLSADALRAILAVAGERAEVAAAAGGLTPDGLADLAATGVAALVLPVPEGDAGAALLSRIGRSLATSVRLIAAFPPEAGPDFDLMPVAAIAGFSGVWLVAPEASDGLTKAVKIADIARFIAAARRSKLTVALSGGLRIVDVGTLLPLRPDHLGFRAAVSENEDPAKPIDPARIRAVAAAFAIHAAHIAPEA</sequence>
<evidence type="ECO:0000256" key="2">
    <source>
        <dbReference type="ARBA" id="ARBA00012553"/>
    </source>
</evidence>
<evidence type="ECO:0000256" key="5">
    <source>
        <dbReference type="ARBA" id="ARBA00032523"/>
    </source>
</evidence>
<proteinExistence type="predicted"/>
<comment type="catalytic activity">
    <reaction evidence="6">
        <text>2 D-glyceraldehyde 3-phosphate = 4-(hydroxymethyl)-2-furancarboxaldehyde phosphate + phosphate + 2 H2O</text>
        <dbReference type="Rhea" id="RHEA:43536"/>
        <dbReference type="ChEBI" id="CHEBI:15377"/>
        <dbReference type="ChEBI" id="CHEBI:43474"/>
        <dbReference type="ChEBI" id="CHEBI:59776"/>
        <dbReference type="ChEBI" id="CHEBI:83407"/>
        <dbReference type="EC" id="4.2.3.153"/>
    </reaction>
</comment>
<dbReference type="Pfam" id="PF04476">
    <property type="entry name" value="4HFCP_synth"/>
    <property type="match status" value="1"/>
</dbReference>
<dbReference type="EMBL" id="FMJD01000007">
    <property type="protein sequence ID" value="SCM75691.1"/>
    <property type="molecule type" value="Genomic_DNA"/>
</dbReference>
<dbReference type="InterPro" id="IPR007565">
    <property type="entry name" value="4HFCP_synth"/>
</dbReference>
<dbReference type="RefSeq" id="WP_288196054.1">
    <property type="nucleotide sequence ID" value="NZ_LT608334.1"/>
</dbReference>
<organism evidence="7">
    <name type="scientific">uncultured Pleomorphomonas sp</name>
    <dbReference type="NCBI Taxonomy" id="442121"/>
    <lineage>
        <taxon>Bacteria</taxon>
        <taxon>Pseudomonadati</taxon>
        <taxon>Pseudomonadota</taxon>
        <taxon>Alphaproteobacteria</taxon>
        <taxon>Hyphomicrobiales</taxon>
        <taxon>Pleomorphomonadaceae</taxon>
        <taxon>Pleomorphomonas</taxon>
        <taxon>environmental samples</taxon>
    </lineage>
</organism>
<comment type="function">
    <text evidence="1">Catalyzes the formation of 4-(hydroxymethyl)-2-furancarboxaldehyde phosphate (4-HFC-P) from two molecules of glyceraldehyde-3-P (GA-3-P).</text>
</comment>
<evidence type="ECO:0000256" key="4">
    <source>
        <dbReference type="ARBA" id="ARBA00023270"/>
    </source>
</evidence>
<evidence type="ECO:0000256" key="1">
    <source>
        <dbReference type="ARBA" id="ARBA00003810"/>
    </source>
</evidence>
<dbReference type="EC" id="4.2.3.153" evidence="2"/>
<evidence type="ECO:0000256" key="3">
    <source>
        <dbReference type="ARBA" id="ARBA00023239"/>
    </source>
</evidence>
<reference evidence="7" key="1">
    <citation type="submission" date="2016-08" db="EMBL/GenBank/DDBJ databases">
        <authorList>
            <person name="Seilhamer J.J."/>
        </authorList>
    </citation>
    <scope>NUCLEOTIDE SEQUENCE</scope>
    <source>
        <strain evidence="7">86</strain>
    </source>
</reference>
<accession>A0A212LDS3</accession>
<protein>
    <recommendedName>
        <fullName evidence="2">(5-formylfuran-3-yl)methyl phosphate synthase</fullName>
        <ecNumber evidence="2">4.2.3.153</ecNumber>
    </recommendedName>
    <alternativeName>
        <fullName evidence="5">4-(hydroxymethyl)-2-furancarboxaldehyde-phosphate synthase</fullName>
    </alternativeName>
</protein>